<organism evidence="2 3">
    <name type="scientific">Racocetra fulgida</name>
    <dbReference type="NCBI Taxonomy" id="60492"/>
    <lineage>
        <taxon>Eukaryota</taxon>
        <taxon>Fungi</taxon>
        <taxon>Fungi incertae sedis</taxon>
        <taxon>Mucoromycota</taxon>
        <taxon>Glomeromycotina</taxon>
        <taxon>Glomeromycetes</taxon>
        <taxon>Diversisporales</taxon>
        <taxon>Gigasporaceae</taxon>
        <taxon>Racocetra</taxon>
    </lineage>
</organism>
<protein>
    <submittedName>
        <fullName evidence="2">10787_t:CDS:1</fullName>
    </submittedName>
</protein>
<feature type="compositionally biased region" description="Basic and acidic residues" evidence="1">
    <location>
        <begin position="109"/>
        <end position="125"/>
    </location>
</feature>
<evidence type="ECO:0000313" key="3">
    <source>
        <dbReference type="Proteomes" id="UP000789396"/>
    </source>
</evidence>
<evidence type="ECO:0000313" key="2">
    <source>
        <dbReference type="EMBL" id="CAG8453531.1"/>
    </source>
</evidence>
<feature type="non-terminal residue" evidence="2">
    <location>
        <position position="161"/>
    </location>
</feature>
<dbReference type="EMBL" id="CAJVPZ010000111">
    <property type="protein sequence ID" value="CAG8453531.1"/>
    <property type="molecule type" value="Genomic_DNA"/>
</dbReference>
<feature type="compositionally biased region" description="Polar residues" evidence="1">
    <location>
        <begin position="140"/>
        <end position="153"/>
    </location>
</feature>
<sequence>PRVLPDIDCFFPDIDIPLRANGLVDVLEVIKSAVRTFDQKTIALGSSRSYKTVLELIATGSVSTLEKHFKQVFKYADKLRPLEVWIIHFSREDSIVSNLSSNNNSLETNPKDSTKVSKEETKSRGYDSSNLNISEISSEAKSPTSLLSNQKIPYNQKVERG</sequence>
<accession>A0A9N8VKM6</accession>
<proteinExistence type="predicted"/>
<comment type="caution">
    <text evidence="2">The sequence shown here is derived from an EMBL/GenBank/DDBJ whole genome shotgun (WGS) entry which is preliminary data.</text>
</comment>
<feature type="compositionally biased region" description="Low complexity" evidence="1">
    <location>
        <begin position="128"/>
        <end position="139"/>
    </location>
</feature>
<dbReference type="Proteomes" id="UP000789396">
    <property type="component" value="Unassembled WGS sequence"/>
</dbReference>
<name>A0A9N8VKM6_9GLOM</name>
<keyword evidence="3" id="KW-1185">Reference proteome</keyword>
<feature type="region of interest" description="Disordered" evidence="1">
    <location>
        <begin position="98"/>
        <end position="161"/>
    </location>
</feature>
<gene>
    <name evidence="2" type="ORF">RFULGI_LOCUS351</name>
</gene>
<reference evidence="2" key="1">
    <citation type="submission" date="2021-06" db="EMBL/GenBank/DDBJ databases">
        <authorList>
            <person name="Kallberg Y."/>
            <person name="Tangrot J."/>
            <person name="Rosling A."/>
        </authorList>
    </citation>
    <scope>NUCLEOTIDE SEQUENCE</scope>
    <source>
        <strain evidence="2">IN212</strain>
    </source>
</reference>
<evidence type="ECO:0000256" key="1">
    <source>
        <dbReference type="SAM" id="MobiDB-lite"/>
    </source>
</evidence>
<dbReference type="AlphaFoldDB" id="A0A9N8VKM6"/>
<dbReference type="OrthoDB" id="2434387at2759"/>